<feature type="binding site" evidence="15">
    <location>
        <position position="192"/>
    </location>
    <ligand>
        <name>Ca(2+)</name>
        <dbReference type="ChEBI" id="CHEBI:29108"/>
        <label>1</label>
    </ligand>
</feature>
<dbReference type="GO" id="GO:0016052">
    <property type="term" value="P:carbohydrate catabolic process"/>
    <property type="evidence" value="ECO:0007669"/>
    <property type="project" value="InterPro"/>
</dbReference>
<feature type="active site" description="Nucleophile" evidence="13">
    <location>
        <position position="223"/>
    </location>
</feature>
<feature type="disulfide bond" evidence="16">
    <location>
        <begin position="169"/>
        <end position="184"/>
    </location>
</feature>
<comment type="caution">
    <text evidence="21">The sequence shown here is derived from an EMBL/GenBank/DDBJ whole genome shotgun (WGS) entry which is preliminary data.</text>
</comment>
<evidence type="ECO:0000256" key="15">
    <source>
        <dbReference type="PIRSR" id="PIRSR001024-3"/>
    </source>
</evidence>
<evidence type="ECO:0000256" key="1">
    <source>
        <dbReference type="ARBA" id="ARBA00000548"/>
    </source>
</evidence>
<feature type="binding site" evidence="15">
    <location>
        <position position="247"/>
    </location>
    <ligand>
        <name>Ca(2+)</name>
        <dbReference type="ChEBI" id="CHEBI:29108"/>
        <label>2</label>
    </ligand>
</feature>
<evidence type="ECO:0000256" key="13">
    <source>
        <dbReference type="PIRSR" id="PIRSR001024-1"/>
    </source>
</evidence>
<feature type="active site" description="Proton donor" evidence="13">
    <location>
        <position position="247"/>
    </location>
</feature>
<evidence type="ECO:0000313" key="22">
    <source>
        <dbReference type="Proteomes" id="UP001182556"/>
    </source>
</evidence>
<evidence type="ECO:0000256" key="14">
    <source>
        <dbReference type="PIRSR" id="PIRSR001024-2"/>
    </source>
</evidence>
<dbReference type="InterPro" id="IPR006047">
    <property type="entry name" value="GH13_cat_dom"/>
</dbReference>
<evidence type="ECO:0000256" key="11">
    <source>
        <dbReference type="ARBA" id="ARBA00023277"/>
    </source>
</evidence>
<accession>A0AAD9L8H2</accession>
<evidence type="ECO:0000256" key="6">
    <source>
        <dbReference type="ARBA" id="ARBA00022729"/>
    </source>
</evidence>
<evidence type="ECO:0000256" key="10">
    <source>
        <dbReference type="ARBA" id="ARBA00023180"/>
    </source>
</evidence>
<dbReference type="Gene3D" id="3.20.20.80">
    <property type="entry name" value="Glycosidases"/>
    <property type="match status" value="1"/>
</dbReference>
<protein>
    <recommendedName>
        <fullName evidence="4">alpha-amylase</fullName>
        <ecNumber evidence="4">3.2.1.1</ecNumber>
    </recommendedName>
</protein>
<dbReference type="SMART" id="SM00642">
    <property type="entry name" value="Aamy"/>
    <property type="match status" value="1"/>
</dbReference>
<keyword evidence="11" id="KW-0119">Carbohydrate metabolism</keyword>
<dbReference type="SUPFAM" id="SSF51445">
    <property type="entry name" value="(Trans)glycosidases"/>
    <property type="match status" value="1"/>
</dbReference>
<feature type="chain" id="PRO_5042216147" description="alpha-amylase" evidence="19">
    <location>
        <begin position="18"/>
        <end position="544"/>
    </location>
</feature>
<dbReference type="PANTHER" id="PTHR10357">
    <property type="entry name" value="ALPHA-AMYLASE FAMILY MEMBER"/>
    <property type="match status" value="1"/>
</dbReference>
<feature type="binding site" evidence="17">
    <location>
        <position position="315"/>
    </location>
    <ligand>
        <name>substrate</name>
    </ligand>
</feature>
<feature type="binding site" evidence="15">
    <location>
        <position position="227"/>
    </location>
    <ligand>
        <name>Ca(2+)</name>
        <dbReference type="ChEBI" id="CHEBI:29108"/>
        <label>1</label>
    </ligand>
</feature>
<keyword evidence="5 15" id="KW-0479">Metal-binding</keyword>
<dbReference type="EC" id="3.2.1.1" evidence="4"/>
<feature type="binding site" evidence="17">
    <location>
        <position position="221"/>
    </location>
    <ligand>
        <name>substrate</name>
    </ligand>
</feature>
<evidence type="ECO:0000256" key="4">
    <source>
        <dbReference type="ARBA" id="ARBA00012595"/>
    </source>
</evidence>
<keyword evidence="9 16" id="KW-1015">Disulfide bond</keyword>
<evidence type="ECO:0000256" key="17">
    <source>
        <dbReference type="PIRSR" id="PIRSR001024-5"/>
    </source>
</evidence>
<comment type="catalytic activity">
    <reaction evidence="1">
        <text>Endohydrolysis of (1-&gt;4)-alpha-D-glucosidic linkages in polysaccharides containing three or more (1-&gt;4)-alpha-linked D-glucose units.</text>
        <dbReference type="EC" id="3.2.1.1"/>
    </reaction>
</comment>
<dbReference type="GO" id="GO:0005509">
    <property type="term" value="F:calcium ion binding"/>
    <property type="evidence" value="ECO:0007669"/>
    <property type="project" value="InterPro"/>
</dbReference>
<dbReference type="Pfam" id="PF00128">
    <property type="entry name" value="Alpha-amylase"/>
    <property type="match status" value="1"/>
</dbReference>
<feature type="region of interest" description="Disordered" evidence="18">
    <location>
        <begin position="507"/>
        <end position="527"/>
    </location>
</feature>
<feature type="binding site" evidence="15">
    <location>
        <position position="223"/>
    </location>
    <ligand>
        <name>Ca(2+)</name>
        <dbReference type="ChEBI" id="CHEBI:29108"/>
        <label>2</label>
    </ligand>
</feature>
<evidence type="ECO:0000313" key="21">
    <source>
        <dbReference type="EMBL" id="KAK1926274.1"/>
    </source>
</evidence>
<sequence>MPLYASFLLCLLYFALASYGLTLPELRHRSIYQVFTDRFARADGETSYCNPLERDYCGGSWKGIEGKLDYIQHMGFDTIWISPVVANVEKEPGMDGGYHGYWASDITKTNDHFGSAQDLKDLSAELHARGMYLMVDVVANHVGAGHLQNWAPGEFYGPFTNASDFHPYCEPDWANEDQTDIEQCWLSGRMPDLNTENPKVVRALHEWITSLVRTFQIDAIRVDTVKHVRKDFWPDFVRASGVAALGEVLHGDPAYLAPYQRLAMGSLFDYATFWHLRRAFQGPLGNVAELSEMVGRVQKLMSNPTLLGSFLDNHDMPRFAGIVQDQALVRNAAAYPFVSDGFPILYQGQEHGLQGGDDPSNREAIWQFGYEEDTPMFAFFRNLNAARRAAITSNPAYLSTLLKPYQLNNYSIALSKPPLLTVLTNYGSSVPAVGMYVAPAQTGFKGLLPVIDVISGQIFSTDPRGGLTVSIIAGEPRVFMPLSVYSDPAATIVGSWASAIKIDTEVTTGNKSPRSSGVPSPSSPSAWRSRSIMSLFGRSKHAEL</sequence>
<evidence type="ECO:0000256" key="2">
    <source>
        <dbReference type="ARBA" id="ARBA00001913"/>
    </source>
</evidence>
<feature type="binding site" evidence="17">
    <location>
        <position position="251"/>
    </location>
    <ligand>
        <name>substrate</name>
    </ligand>
</feature>
<dbReference type="InterPro" id="IPR017853">
    <property type="entry name" value="GH"/>
</dbReference>
<feature type="binding site" evidence="17">
    <location>
        <position position="141"/>
    </location>
    <ligand>
        <name>substrate</name>
    </ligand>
</feature>
<dbReference type="InterPro" id="IPR013777">
    <property type="entry name" value="A-amylase-like"/>
</dbReference>
<keyword evidence="22" id="KW-1185">Reference proteome</keyword>
<evidence type="ECO:0000256" key="3">
    <source>
        <dbReference type="ARBA" id="ARBA00008061"/>
    </source>
</evidence>
<keyword evidence="10" id="KW-0325">Glycoprotein</keyword>
<evidence type="ECO:0000256" key="5">
    <source>
        <dbReference type="ARBA" id="ARBA00022723"/>
    </source>
</evidence>
<dbReference type="PANTHER" id="PTHR10357:SF215">
    <property type="entry name" value="ALPHA-AMYLASE 1"/>
    <property type="match status" value="1"/>
</dbReference>
<evidence type="ECO:0000259" key="20">
    <source>
        <dbReference type="SMART" id="SM00642"/>
    </source>
</evidence>
<feature type="compositionally biased region" description="Low complexity" evidence="18">
    <location>
        <begin position="512"/>
        <end position="527"/>
    </location>
</feature>
<comment type="cofactor">
    <cofactor evidence="2">
        <name>Ca(2+)</name>
        <dbReference type="ChEBI" id="CHEBI:29108"/>
    </cofactor>
</comment>
<keyword evidence="8 15" id="KW-0106">Calcium</keyword>
<reference evidence="21" key="1">
    <citation type="submission" date="2023-02" db="EMBL/GenBank/DDBJ databases">
        <title>Identification and recombinant expression of a fungal hydrolase from Papiliotrema laurentii that hydrolyzes apple cutin and clears colloidal polyester polyurethane.</title>
        <authorList>
            <consortium name="DOE Joint Genome Institute"/>
            <person name="Roman V.A."/>
            <person name="Bojanowski C."/>
            <person name="Crable B.R."/>
            <person name="Wagner D.N."/>
            <person name="Hung C.S."/>
            <person name="Nadeau L.J."/>
            <person name="Schratz L."/>
            <person name="Haridas S."/>
            <person name="Pangilinan J."/>
            <person name="Lipzen A."/>
            <person name="Na H."/>
            <person name="Yan M."/>
            <person name="Ng V."/>
            <person name="Grigoriev I.V."/>
            <person name="Spatafora J.W."/>
            <person name="Barlow D."/>
            <person name="Biffinger J."/>
            <person name="Kelley-Loughnane N."/>
            <person name="Varaljay V.A."/>
            <person name="Crookes-Goodson W.J."/>
        </authorList>
    </citation>
    <scope>NUCLEOTIDE SEQUENCE</scope>
    <source>
        <strain evidence="21">5307AH</strain>
    </source>
</reference>
<feature type="disulfide bond" evidence="16">
    <location>
        <begin position="49"/>
        <end position="57"/>
    </location>
</feature>
<keyword evidence="6 19" id="KW-0732">Signal</keyword>
<dbReference type="FunFam" id="3.20.20.80:FF:000120">
    <property type="entry name" value="Alpha-amylase A"/>
    <property type="match status" value="1"/>
</dbReference>
<dbReference type="GO" id="GO:0004556">
    <property type="term" value="F:alpha-amylase activity"/>
    <property type="evidence" value="ECO:0007669"/>
    <property type="project" value="UniProtKB-EC"/>
</dbReference>
<dbReference type="SUPFAM" id="SSF51011">
    <property type="entry name" value="Glycosyl hydrolase domain"/>
    <property type="match status" value="1"/>
</dbReference>
<dbReference type="InterPro" id="IPR015340">
    <property type="entry name" value="A_amylase_C_dom"/>
</dbReference>
<keyword evidence="12" id="KW-0326">Glycosidase</keyword>
<feature type="binding site" evidence="17">
    <location>
        <position position="102"/>
    </location>
    <ligand>
        <name>substrate</name>
    </ligand>
</feature>
<dbReference type="Gene3D" id="2.60.40.1180">
    <property type="entry name" value="Golgi alpha-mannosidase II"/>
    <property type="match status" value="1"/>
</dbReference>
<dbReference type="AlphaFoldDB" id="A0AAD9L8H2"/>
<feature type="site" description="Transition state stabilizer" evidence="14">
    <location>
        <position position="315"/>
    </location>
</feature>
<feature type="signal peptide" evidence="19">
    <location>
        <begin position="1"/>
        <end position="17"/>
    </location>
</feature>
<proteinExistence type="inferred from homology"/>
<dbReference type="Proteomes" id="UP001182556">
    <property type="component" value="Unassembled WGS sequence"/>
</dbReference>
<dbReference type="EMBL" id="JAODAN010000002">
    <property type="protein sequence ID" value="KAK1926274.1"/>
    <property type="molecule type" value="Genomic_DNA"/>
</dbReference>
<feature type="domain" description="Glycosyl hydrolase family 13 catalytic" evidence="20">
    <location>
        <begin position="33"/>
        <end position="387"/>
    </location>
</feature>
<evidence type="ECO:0000256" key="7">
    <source>
        <dbReference type="ARBA" id="ARBA00022801"/>
    </source>
</evidence>
<feature type="binding site" evidence="15">
    <location>
        <position position="140"/>
    </location>
    <ligand>
        <name>Ca(2+)</name>
        <dbReference type="ChEBI" id="CHEBI:29108"/>
        <label>1</label>
    </ligand>
</feature>
<dbReference type="Pfam" id="PF09260">
    <property type="entry name" value="A_amylase_dom_C"/>
    <property type="match status" value="1"/>
</dbReference>
<evidence type="ECO:0000256" key="18">
    <source>
        <dbReference type="SAM" id="MobiDB-lite"/>
    </source>
</evidence>
<keyword evidence="7" id="KW-0378">Hydrolase</keyword>
<evidence type="ECO:0000256" key="16">
    <source>
        <dbReference type="PIRSR" id="PIRSR001024-4"/>
    </source>
</evidence>
<gene>
    <name evidence="21" type="ORF">DB88DRAFT_481298</name>
</gene>
<comment type="similarity">
    <text evidence="3">Belongs to the glycosyl hydrolase 13 family.</text>
</comment>
<dbReference type="CDD" id="cd11319">
    <property type="entry name" value="AmyAc_euk_AmyA"/>
    <property type="match status" value="1"/>
</dbReference>
<dbReference type="PIRSF" id="PIRSF001024">
    <property type="entry name" value="Alph-amyl_fung"/>
    <property type="match status" value="1"/>
</dbReference>
<feature type="binding site" evidence="17">
    <location>
        <position position="362"/>
    </location>
    <ligand>
        <name>substrate</name>
    </ligand>
</feature>
<organism evidence="21 22">
    <name type="scientific">Papiliotrema laurentii</name>
    <name type="common">Cryptococcus laurentii</name>
    <dbReference type="NCBI Taxonomy" id="5418"/>
    <lineage>
        <taxon>Eukaryota</taxon>
        <taxon>Fungi</taxon>
        <taxon>Dikarya</taxon>
        <taxon>Basidiomycota</taxon>
        <taxon>Agaricomycotina</taxon>
        <taxon>Tremellomycetes</taxon>
        <taxon>Tremellales</taxon>
        <taxon>Rhynchogastremaceae</taxon>
        <taxon>Papiliotrema</taxon>
    </lineage>
</organism>
<evidence type="ECO:0000256" key="19">
    <source>
        <dbReference type="SAM" id="SignalP"/>
    </source>
</evidence>
<name>A0AAD9L8H2_PAPLA</name>
<feature type="binding site" evidence="15">
    <location>
        <position position="182"/>
    </location>
    <ligand>
        <name>Ca(2+)</name>
        <dbReference type="ChEBI" id="CHEBI:29108"/>
        <label>1</label>
    </ligand>
</feature>
<evidence type="ECO:0000256" key="12">
    <source>
        <dbReference type="ARBA" id="ARBA00023295"/>
    </source>
</evidence>
<evidence type="ECO:0000256" key="8">
    <source>
        <dbReference type="ARBA" id="ARBA00022837"/>
    </source>
</evidence>
<dbReference type="InterPro" id="IPR013780">
    <property type="entry name" value="Glyco_hydro_b"/>
</dbReference>
<evidence type="ECO:0000256" key="9">
    <source>
        <dbReference type="ARBA" id="ARBA00023157"/>
    </source>
</evidence>